<gene>
    <name evidence="2" type="ORF">PoB_004063000</name>
</gene>
<comment type="caution">
    <text evidence="2">The sequence shown here is derived from an EMBL/GenBank/DDBJ whole genome shotgun (WGS) entry which is preliminary data.</text>
</comment>
<evidence type="ECO:0000313" key="2">
    <source>
        <dbReference type="EMBL" id="GFO14125.1"/>
    </source>
</evidence>
<name>A0AAV4B0L1_9GAST</name>
<evidence type="ECO:0000256" key="1">
    <source>
        <dbReference type="SAM" id="MobiDB-lite"/>
    </source>
</evidence>
<dbReference type="Proteomes" id="UP000735302">
    <property type="component" value="Unassembled WGS sequence"/>
</dbReference>
<organism evidence="2 3">
    <name type="scientific">Plakobranchus ocellatus</name>
    <dbReference type="NCBI Taxonomy" id="259542"/>
    <lineage>
        <taxon>Eukaryota</taxon>
        <taxon>Metazoa</taxon>
        <taxon>Spiralia</taxon>
        <taxon>Lophotrochozoa</taxon>
        <taxon>Mollusca</taxon>
        <taxon>Gastropoda</taxon>
        <taxon>Heterobranchia</taxon>
        <taxon>Euthyneura</taxon>
        <taxon>Panpulmonata</taxon>
        <taxon>Sacoglossa</taxon>
        <taxon>Placobranchoidea</taxon>
        <taxon>Plakobranchidae</taxon>
        <taxon>Plakobranchus</taxon>
    </lineage>
</organism>
<protein>
    <submittedName>
        <fullName evidence="2">Uncharacterized protein</fullName>
    </submittedName>
</protein>
<sequence>MGDCGLDSVQTARNRDVKRNRNRQRFDISIADIDIFERCVSAQATRARRQREWQVRAGGGDNWRESVVRDGPGDRNGSSHSRERRKRKEIDESKAFGFQALHQARGSNPRQKDACRSQGKLASKLATVSPTPPKATEKNL</sequence>
<proteinExistence type="predicted"/>
<feature type="region of interest" description="Disordered" evidence="1">
    <location>
        <begin position="47"/>
        <end position="140"/>
    </location>
</feature>
<evidence type="ECO:0000313" key="3">
    <source>
        <dbReference type="Proteomes" id="UP000735302"/>
    </source>
</evidence>
<feature type="compositionally biased region" description="Basic and acidic residues" evidence="1">
    <location>
        <begin position="62"/>
        <end position="73"/>
    </location>
</feature>
<dbReference type="AlphaFoldDB" id="A0AAV4B0L1"/>
<accession>A0AAV4B0L1</accession>
<dbReference type="EMBL" id="BLXT01004526">
    <property type="protein sequence ID" value="GFO14125.1"/>
    <property type="molecule type" value="Genomic_DNA"/>
</dbReference>
<keyword evidence="3" id="KW-1185">Reference proteome</keyword>
<reference evidence="2 3" key="1">
    <citation type="journal article" date="2021" name="Elife">
        <title>Chloroplast acquisition without the gene transfer in kleptoplastic sea slugs, Plakobranchus ocellatus.</title>
        <authorList>
            <person name="Maeda T."/>
            <person name="Takahashi S."/>
            <person name="Yoshida T."/>
            <person name="Shimamura S."/>
            <person name="Takaki Y."/>
            <person name="Nagai Y."/>
            <person name="Toyoda A."/>
            <person name="Suzuki Y."/>
            <person name="Arimoto A."/>
            <person name="Ishii H."/>
            <person name="Satoh N."/>
            <person name="Nishiyama T."/>
            <person name="Hasebe M."/>
            <person name="Maruyama T."/>
            <person name="Minagawa J."/>
            <person name="Obokata J."/>
            <person name="Shigenobu S."/>
        </authorList>
    </citation>
    <scope>NUCLEOTIDE SEQUENCE [LARGE SCALE GENOMIC DNA]</scope>
</reference>